<evidence type="ECO:0000259" key="12">
    <source>
        <dbReference type="PROSITE" id="PS50109"/>
    </source>
</evidence>
<keyword evidence="7 13" id="KW-0418">Kinase</keyword>
<dbReference type="InterPro" id="IPR005467">
    <property type="entry name" value="His_kinase_dom"/>
</dbReference>
<accession>A0ABW0UCT5</accession>
<dbReference type="EMBL" id="JBHSOJ010000016">
    <property type="protein sequence ID" value="MFC5630978.1"/>
    <property type="molecule type" value="Genomic_DNA"/>
</dbReference>
<keyword evidence="9" id="KW-0902">Two-component regulatory system</keyword>
<comment type="catalytic activity">
    <reaction evidence="1">
        <text>ATP + protein L-histidine = ADP + protein N-phospho-L-histidine.</text>
        <dbReference type="EC" id="2.7.13.3"/>
    </reaction>
</comment>
<evidence type="ECO:0000256" key="9">
    <source>
        <dbReference type="ARBA" id="ARBA00023012"/>
    </source>
</evidence>
<organism evidence="13 14">
    <name type="scientific">Streptococcus caledonicus</name>
    <dbReference type="NCBI Taxonomy" id="2614158"/>
    <lineage>
        <taxon>Bacteria</taxon>
        <taxon>Bacillati</taxon>
        <taxon>Bacillota</taxon>
        <taxon>Bacilli</taxon>
        <taxon>Lactobacillales</taxon>
        <taxon>Streptococcaceae</taxon>
        <taxon>Streptococcus</taxon>
    </lineage>
</organism>
<evidence type="ECO:0000313" key="14">
    <source>
        <dbReference type="Proteomes" id="UP001596110"/>
    </source>
</evidence>
<dbReference type="SUPFAM" id="SSF55874">
    <property type="entry name" value="ATPase domain of HSP90 chaperone/DNA topoisomerase II/histidine kinase"/>
    <property type="match status" value="1"/>
</dbReference>
<dbReference type="RefSeq" id="WP_156805432.1">
    <property type="nucleotide sequence ID" value="NZ_JBHSOJ010000016.1"/>
</dbReference>
<feature type="transmembrane region" description="Helical" evidence="11">
    <location>
        <begin position="145"/>
        <end position="166"/>
    </location>
</feature>
<dbReference type="InterPro" id="IPR036890">
    <property type="entry name" value="HATPase_C_sf"/>
</dbReference>
<feature type="domain" description="Histidine kinase" evidence="12">
    <location>
        <begin position="234"/>
        <end position="447"/>
    </location>
</feature>
<keyword evidence="14" id="KW-1185">Reference proteome</keyword>
<protein>
    <recommendedName>
        <fullName evidence="3">histidine kinase</fullName>
        <ecNumber evidence="3">2.7.13.3</ecNumber>
    </recommendedName>
</protein>
<dbReference type="Proteomes" id="UP001596110">
    <property type="component" value="Unassembled WGS sequence"/>
</dbReference>
<dbReference type="PROSITE" id="PS50109">
    <property type="entry name" value="HIS_KIN"/>
    <property type="match status" value="1"/>
</dbReference>
<dbReference type="Gene3D" id="1.10.287.130">
    <property type="match status" value="1"/>
</dbReference>
<dbReference type="Pfam" id="PF02518">
    <property type="entry name" value="HATPase_c"/>
    <property type="match status" value="1"/>
</dbReference>
<gene>
    <name evidence="13" type="ORF">ACFPQ3_05070</name>
</gene>
<evidence type="ECO:0000256" key="10">
    <source>
        <dbReference type="ARBA" id="ARBA00023136"/>
    </source>
</evidence>
<evidence type="ECO:0000256" key="7">
    <source>
        <dbReference type="ARBA" id="ARBA00022777"/>
    </source>
</evidence>
<evidence type="ECO:0000256" key="4">
    <source>
        <dbReference type="ARBA" id="ARBA00022475"/>
    </source>
</evidence>
<dbReference type="PRINTS" id="PR01780">
    <property type="entry name" value="LANTIREGPROT"/>
</dbReference>
<feature type="transmembrane region" description="Helical" evidence="11">
    <location>
        <begin position="12"/>
        <end position="37"/>
    </location>
</feature>
<dbReference type="InterPro" id="IPR003661">
    <property type="entry name" value="HisK_dim/P_dom"/>
</dbReference>
<evidence type="ECO:0000256" key="5">
    <source>
        <dbReference type="ARBA" id="ARBA00022679"/>
    </source>
</evidence>
<dbReference type="PANTHER" id="PTHR45453:SF2">
    <property type="entry name" value="HISTIDINE KINASE"/>
    <property type="match status" value="1"/>
</dbReference>
<evidence type="ECO:0000256" key="1">
    <source>
        <dbReference type="ARBA" id="ARBA00000085"/>
    </source>
</evidence>
<keyword evidence="5" id="KW-0808">Transferase</keyword>
<dbReference type="GO" id="GO:0016301">
    <property type="term" value="F:kinase activity"/>
    <property type="evidence" value="ECO:0007669"/>
    <property type="project" value="UniProtKB-KW"/>
</dbReference>
<dbReference type="SUPFAM" id="SSF47384">
    <property type="entry name" value="Homodimeric domain of signal transducing histidine kinase"/>
    <property type="match status" value="1"/>
</dbReference>
<keyword evidence="6 11" id="KW-0812">Transmembrane</keyword>
<dbReference type="PANTHER" id="PTHR45453">
    <property type="entry name" value="PHOSPHATE REGULON SENSOR PROTEIN PHOR"/>
    <property type="match status" value="1"/>
</dbReference>
<dbReference type="SMART" id="SM00387">
    <property type="entry name" value="HATPase_c"/>
    <property type="match status" value="1"/>
</dbReference>
<dbReference type="InterPro" id="IPR008358">
    <property type="entry name" value="Sig_transdc_His_kin/Pase_MprB"/>
</dbReference>
<dbReference type="InterPro" id="IPR036097">
    <property type="entry name" value="HisK_dim/P_sf"/>
</dbReference>
<dbReference type="SMART" id="SM00388">
    <property type="entry name" value="HisKA"/>
    <property type="match status" value="1"/>
</dbReference>
<keyword evidence="4" id="KW-1003">Cell membrane</keyword>
<dbReference type="Pfam" id="PF00512">
    <property type="entry name" value="HisKA"/>
    <property type="match status" value="1"/>
</dbReference>
<evidence type="ECO:0000256" key="3">
    <source>
        <dbReference type="ARBA" id="ARBA00012438"/>
    </source>
</evidence>
<evidence type="ECO:0000256" key="8">
    <source>
        <dbReference type="ARBA" id="ARBA00022989"/>
    </source>
</evidence>
<dbReference type="InterPro" id="IPR003594">
    <property type="entry name" value="HATPase_dom"/>
</dbReference>
<keyword evidence="8 11" id="KW-1133">Transmembrane helix</keyword>
<dbReference type="InterPro" id="IPR050351">
    <property type="entry name" value="BphY/WalK/GraS-like"/>
</dbReference>
<dbReference type="Gene3D" id="3.30.565.10">
    <property type="entry name" value="Histidine kinase-like ATPase, C-terminal domain"/>
    <property type="match status" value="1"/>
</dbReference>
<evidence type="ECO:0000256" key="2">
    <source>
        <dbReference type="ARBA" id="ARBA00004651"/>
    </source>
</evidence>
<sequence length="447" mass="51439">MIKHYSIKKRVFRTVWEIVLGTLAILLIFFAVSYALVVSGQLNTYDLTVKIPIESLSKSDTISLMETSTFDYLLIDREKNNEIAGNYQKSDWAYYEQVIKQNNSVQIGSVRYTEYKNSEALLIVRQPILPEFVNPKLRQIPYNTFSYFLISGLELILLIWSVAKLLREFTRNFRLIEVISLNMGSKDVSIDRRETEMIEFNTILNMLYQKDDELVALLEAERQDRKDLSFQVAALAHDVKTPLTVLKGNLELLEMTDLDEKQVDFVSSMTNSVITFEKYFNSMVNYSRLLIEDKDYQEKIELTKFLRELTGEAKEMMAAEQVTLVVDNLTERQFLRGNKLNLNRALINILANAVRYSSGERMVTLSVKDDNDFLVFEVWNNGQPFTEEALTHASGLFYTDNKGRDKNHYGIGLSFAHKVAQRYQGQLVLSNPSKGGALVTLLIKNDI</sequence>
<proteinExistence type="predicted"/>
<comment type="subcellular location">
    <subcellularLocation>
        <location evidence="2">Cell membrane</location>
        <topology evidence="2">Multi-pass membrane protein</topology>
    </subcellularLocation>
</comment>
<keyword evidence="10 11" id="KW-0472">Membrane</keyword>
<evidence type="ECO:0000256" key="6">
    <source>
        <dbReference type="ARBA" id="ARBA00022692"/>
    </source>
</evidence>
<evidence type="ECO:0000256" key="11">
    <source>
        <dbReference type="SAM" id="Phobius"/>
    </source>
</evidence>
<dbReference type="CDD" id="cd00082">
    <property type="entry name" value="HisKA"/>
    <property type="match status" value="1"/>
</dbReference>
<evidence type="ECO:0000313" key="13">
    <source>
        <dbReference type="EMBL" id="MFC5630978.1"/>
    </source>
</evidence>
<name>A0ABW0UCT5_9STRE</name>
<comment type="caution">
    <text evidence="13">The sequence shown here is derived from an EMBL/GenBank/DDBJ whole genome shotgun (WGS) entry which is preliminary data.</text>
</comment>
<dbReference type="EC" id="2.7.13.3" evidence="3"/>
<reference evidence="14" key="1">
    <citation type="journal article" date="2019" name="Int. J. Syst. Evol. Microbiol.">
        <title>The Global Catalogue of Microorganisms (GCM) 10K type strain sequencing project: providing services to taxonomists for standard genome sequencing and annotation.</title>
        <authorList>
            <consortium name="The Broad Institute Genomics Platform"/>
            <consortium name="The Broad Institute Genome Sequencing Center for Infectious Disease"/>
            <person name="Wu L."/>
            <person name="Ma J."/>
        </authorList>
    </citation>
    <scope>NUCLEOTIDE SEQUENCE [LARGE SCALE GENOMIC DNA]</scope>
    <source>
        <strain evidence="14">DT43</strain>
    </source>
</reference>